<dbReference type="RefSeq" id="XP_003737042.1">
    <property type="nucleotide sequence ID" value="XM_003736994.1"/>
</dbReference>
<dbReference type="PANTHER" id="PTHR12419">
    <property type="entry name" value="OTU DOMAIN CONTAINING PROTEIN"/>
    <property type="match status" value="1"/>
</dbReference>
<dbReference type="Gene3D" id="3.90.70.80">
    <property type="match status" value="1"/>
</dbReference>
<dbReference type="InterPro" id="IPR050704">
    <property type="entry name" value="Peptidase_C85-like"/>
</dbReference>
<dbReference type="GO" id="GO:0004843">
    <property type="term" value="F:cysteine-type deubiquitinase activity"/>
    <property type="evidence" value="ECO:0007669"/>
    <property type="project" value="TreeGrafter"/>
</dbReference>
<feature type="region of interest" description="Disordered" evidence="1">
    <location>
        <begin position="438"/>
        <end position="467"/>
    </location>
</feature>
<keyword evidence="3" id="KW-1185">Reference proteome</keyword>
<proteinExistence type="predicted"/>
<dbReference type="KEGG" id="goe:100908668"/>
<name>A0AAJ6QJN3_9ACAR</name>
<evidence type="ECO:0000259" key="2">
    <source>
        <dbReference type="PROSITE" id="PS50802"/>
    </source>
</evidence>
<feature type="compositionally biased region" description="Polar residues" evidence="1">
    <location>
        <begin position="454"/>
        <end position="467"/>
    </location>
</feature>
<feature type="region of interest" description="Disordered" evidence="1">
    <location>
        <begin position="361"/>
        <end position="396"/>
    </location>
</feature>
<dbReference type="SUPFAM" id="SSF54001">
    <property type="entry name" value="Cysteine proteinases"/>
    <property type="match status" value="1"/>
</dbReference>
<dbReference type="GO" id="GO:0016579">
    <property type="term" value="P:protein deubiquitination"/>
    <property type="evidence" value="ECO:0007669"/>
    <property type="project" value="TreeGrafter"/>
</dbReference>
<evidence type="ECO:0000313" key="3">
    <source>
        <dbReference type="Proteomes" id="UP000694867"/>
    </source>
</evidence>
<feature type="domain" description="OTU" evidence="2">
    <location>
        <begin position="56"/>
        <end position="179"/>
    </location>
</feature>
<dbReference type="GO" id="GO:0061578">
    <property type="term" value="F:K63-linked deubiquitinase activity"/>
    <property type="evidence" value="ECO:0007669"/>
    <property type="project" value="TreeGrafter"/>
</dbReference>
<accession>A0AAJ6QJN3</accession>
<dbReference type="PROSITE" id="PS50802">
    <property type="entry name" value="OTU"/>
    <property type="match status" value="1"/>
</dbReference>
<dbReference type="GeneID" id="100908668"/>
<sequence>MSHMKRRSIAALPSHLSSLISSSSSQAWSGGSSVAQEMSDDFSEAAMDEFFENRGLFRYHLPVDGTCLFRAVSEALFGCQTKHQAIRETFLKYMETNQKQLSKDFDRNQSADEQVQSMRDIQYPSVMSEMHILSKIYKVDFLVYFLPEPNPKNVTRGSHEKKIVLCWSHSKQYDLVYTRQHIEALRVTQAIVYDVLYKDVFELGSDEVDFAVNQMLYEKDNFKNKRHLTFTQWCNSVTEGEEKDVPQLPENKGEQIVLAVRCGVPPFPFKVAKCLDPRILRNVEYLNWCEEKRDAFRSGNLITPALDSGVKCTARIGMKEHTGFVQSIDRKADSAEVFLQSIGAVRTIPLCQIESSPVKKDQRCGRDEDDIGKIKPFTSTPMKSRRSLSTGDAITKDQSKALSERFNVSRTNRERTLRQIPEMSDYEYNSYDEVHQKGKKHGRKGSLPAAHLSPITSSPPTTYVQSSPPIAMISTPMPPVIVDVSGRYHVGVSSPTDAPLYSPPSHFVRSNSEPYPVSVPVVPLTEFNPSVPPPTLHSMPNEIDPPDEVVEFGFSFPGPPGSFDAPSVGKIERNDGADLPRMDVLRYFFNLGVSVYRMRKSAENSIVDDSLLQSSTPNNSYSITTPISGYSIVPQHSVVYQPSYPHFYSLVPSQQQAPYAEVPTYQVGSIMATKPMS</sequence>
<dbReference type="InterPro" id="IPR003323">
    <property type="entry name" value="OTU_dom"/>
</dbReference>
<evidence type="ECO:0000256" key="1">
    <source>
        <dbReference type="SAM" id="MobiDB-lite"/>
    </source>
</evidence>
<dbReference type="PANTHER" id="PTHR12419:SF115">
    <property type="entry name" value="PROTEIN OVARIAN TUMOR LOCUS-RELATED"/>
    <property type="match status" value="1"/>
</dbReference>
<organism evidence="3 4">
    <name type="scientific">Galendromus occidentalis</name>
    <name type="common">western predatory mite</name>
    <dbReference type="NCBI Taxonomy" id="34638"/>
    <lineage>
        <taxon>Eukaryota</taxon>
        <taxon>Metazoa</taxon>
        <taxon>Ecdysozoa</taxon>
        <taxon>Arthropoda</taxon>
        <taxon>Chelicerata</taxon>
        <taxon>Arachnida</taxon>
        <taxon>Acari</taxon>
        <taxon>Parasitiformes</taxon>
        <taxon>Mesostigmata</taxon>
        <taxon>Gamasina</taxon>
        <taxon>Phytoseioidea</taxon>
        <taxon>Phytoseiidae</taxon>
        <taxon>Typhlodrominae</taxon>
        <taxon>Galendromus</taxon>
    </lineage>
</organism>
<reference evidence="4" key="1">
    <citation type="submission" date="2025-08" db="UniProtKB">
        <authorList>
            <consortium name="RefSeq"/>
        </authorList>
    </citation>
    <scope>IDENTIFICATION</scope>
</reference>
<protein>
    <submittedName>
        <fullName evidence="4">OTU domain-containing protein 4</fullName>
    </submittedName>
</protein>
<dbReference type="Pfam" id="PF02338">
    <property type="entry name" value="OTU"/>
    <property type="match status" value="1"/>
</dbReference>
<dbReference type="InterPro" id="IPR049769">
    <property type="entry name" value="OTU_OTU"/>
</dbReference>
<dbReference type="AlphaFoldDB" id="A0AAJ6QJN3"/>
<evidence type="ECO:0000313" key="4">
    <source>
        <dbReference type="RefSeq" id="XP_003737042.1"/>
    </source>
</evidence>
<dbReference type="InterPro" id="IPR038765">
    <property type="entry name" value="Papain-like_cys_pep_sf"/>
</dbReference>
<feature type="compositionally biased region" description="Polar residues" evidence="1">
    <location>
        <begin position="377"/>
        <end position="392"/>
    </location>
</feature>
<dbReference type="Proteomes" id="UP000694867">
    <property type="component" value="Unplaced"/>
</dbReference>
<dbReference type="CDD" id="cd22753">
    <property type="entry name" value="OTU_ALG13-like"/>
    <property type="match status" value="1"/>
</dbReference>
<gene>
    <name evidence="4" type="primary">LOC100908668</name>
</gene>